<dbReference type="PANTHER" id="PTHR43179:SF12">
    <property type="entry name" value="GALACTOFURANOSYLTRANSFERASE GLFT2"/>
    <property type="match status" value="1"/>
</dbReference>
<dbReference type="AlphaFoldDB" id="A0A1I2B3F9"/>
<evidence type="ECO:0000313" key="4">
    <source>
        <dbReference type="EMBL" id="SFE50704.1"/>
    </source>
</evidence>
<keyword evidence="5" id="KW-1185">Reference proteome</keyword>
<name>A0A1I2B3F9_9RHOB</name>
<organism evidence="4 5">
    <name type="scientific">Roseivivax sediminis</name>
    <dbReference type="NCBI Taxonomy" id="936889"/>
    <lineage>
        <taxon>Bacteria</taxon>
        <taxon>Pseudomonadati</taxon>
        <taxon>Pseudomonadota</taxon>
        <taxon>Alphaproteobacteria</taxon>
        <taxon>Rhodobacterales</taxon>
        <taxon>Roseobacteraceae</taxon>
        <taxon>Roseivivax</taxon>
    </lineage>
</organism>
<evidence type="ECO:0000256" key="1">
    <source>
        <dbReference type="ARBA" id="ARBA00006739"/>
    </source>
</evidence>
<proteinExistence type="inferred from homology"/>
<dbReference type="EMBL" id="FOMS01000010">
    <property type="protein sequence ID" value="SFE50704.1"/>
    <property type="molecule type" value="Genomic_DNA"/>
</dbReference>
<dbReference type="RefSeq" id="WP_149756962.1">
    <property type="nucleotide sequence ID" value="NZ_FOMS01000010.1"/>
</dbReference>
<dbReference type="PANTHER" id="PTHR43179">
    <property type="entry name" value="RHAMNOSYLTRANSFERASE WBBL"/>
    <property type="match status" value="1"/>
</dbReference>
<dbReference type="Pfam" id="PF13641">
    <property type="entry name" value="Glyco_tranf_2_3"/>
    <property type="match status" value="1"/>
</dbReference>
<dbReference type="Proteomes" id="UP000325289">
    <property type="component" value="Unassembled WGS sequence"/>
</dbReference>
<keyword evidence="2" id="KW-0328">Glycosyltransferase</keyword>
<evidence type="ECO:0000256" key="3">
    <source>
        <dbReference type="ARBA" id="ARBA00022679"/>
    </source>
</evidence>
<dbReference type="OrthoDB" id="153025at2"/>
<gene>
    <name evidence="4" type="ORF">SAMN04515678_110178</name>
</gene>
<protein>
    <submittedName>
        <fullName evidence="4">Glycosyltransferase, GT2 family</fullName>
    </submittedName>
</protein>
<comment type="similarity">
    <text evidence="1">Belongs to the glycosyltransferase 2 family.</text>
</comment>
<dbReference type="Gene3D" id="3.90.550.10">
    <property type="entry name" value="Spore Coat Polysaccharide Biosynthesis Protein SpsA, Chain A"/>
    <property type="match status" value="1"/>
</dbReference>
<evidence type="ECO:0000313" key="5">
    <source>
        <dbReference type="Proteomes" id="UP000325289"/>
    </source>
</evidence>
<evidence type="ECO:0000256" key="2">
    <source>
        <dbReference type="ARBA" id="ARBA00022676"/>
    </source>
</evidence>
<sequence length="414" mass="45101">MDAPRVSVVVVSHGRPRALSRCLIGLSQLDWPAVEVVVVACAAGCAAVRAHAAGAEVKLVEYNATNISSARNRGIAAAAGDIVAFIDDDAVPEPTWLLHLISPFSDTEVAGAGGFVIGRNGISLQWGARSVDRRGAAHPLQLSDDRPILLRGSADRAVKTEGTNMAFRREVLAGLGGFDPAFRFYLDETDLNWRLAEAGHATALVPLARVHHGFYESARRARDRTPRDLAEIGASTAVFLRKHADPGSHDRHLARLGAEQRARLIAFMQRGPLDAADVARLMRGLKRGIAEGRDRDIAALSNLPRAAAGFRPFPARPGAPRTALSGRRIRPLRERAAQLAQAGDVVTIFCFSPTALYHRMYFTDAGIWEQRGGLFGRSDRDQPLFRPMRHARRTRQEVARLAPVRLWSPGQSRA</sequence>
<dbReference type="GO" id="GO:0016757">
    <property type="term" value="F:glycosyltransferase activity"/>
    <property type="evidence" value="ECO:0007669"/>
    <property type="project" value="UniProtKB-KW"/>
</dbReference>
<dbReference type="SUPFAM" id="SSF53448">
    <property type="entry name" value="Nucleotide-diphospho-sugar transferases"/>
    <property type="match status" value="1"/>
</dbReference>
<keyword evidence="3 4" id="KW-0808">Transferase</keyword>
<dbReference type="InterPro" id="IPR029044">
    <property type="entry name" value="Nucleotide-diphossugar_trans"/>
</dbReference>
<accession>A0A1I2B3F9</accession>
<reference evidence="4 5" key="1">
    <citation type="submission" date="2016-10" db="EMBL/GenBank/DDBJ databases">
        <authorList>
            <person name="Varghese N."/>
            <person name="Submissions S."/>
        </authorList>
    </citation>
    <scope>NUCLEOTIDE SEQUENCE [LARGE SCALE GENOMIC DNA]</scope>
    <source>
        <strain evidence="5">YIM D21,KCTC 23444,ACCC 10710</strain>
    </source>
</reference>